<keyword evidence="4" id="KW-1185">Reference proteome</keyword>
<dbReference type="AlphaFoldDB" id="A0A8I0ZR22"/>
<dbReference type="Pfam" id="PF26526">
    <property type="entry name" value="DUF8175"/>
    <property type="match status" value="1"/>
</dbReference>
<evidence type="ECO:0000313" key="3">
    <source>
        <dbReference type="EMBL" id="MBH5144244.1"/>
    </source>
</evidence>
<evidence type="ECO:0000256" key="1">
    <source>
        <dbReference type="SAM" id="SignalP"/>
    </source>
</evidence>
<reference evidence="3 4" key="1">
    <citation type="submission" date="2020-12" db="EMBL/GenBank/DDBJ databases">
        <title>Draft genome sequence of furan degrading bacterial strain FUR100.</title>
        <authorList>
            <person name="Woiski C."/>
        </authorList>
    </citation>
    <scope>NUCLEOTIDE SEQUENCE [LARGE SCALE GENOMIC DNA]</scope>
    <source>
        <strain evidence="3 4">FUR100</strain>
    </source>
</reference>
<accession>A0A8I0ZR22</accession>
<sequence length="204" mass="21145">MRVLACVSVVSAALVLAGCSSSPEENDAPEVSLTAAPEISSWSSLNGILVPIGVSDGPSSGIWEPITGFSHTPQGAALAAIDQSVQLSTASDTSWSKVLPVVAAAGEGRDAFAVNRALITATGSIDAAVAPTILGYRFDSYSDTNAAVDVVQRFPDDSLASTRTNVVWVESDWKLDLPTPENAVGAKELTEIPSDMVNLEGTRK</sequence>
<proteinExistence type="predicted"/>
<dbReference type="PROSITE" id="PS51257">
    <property type="entry name" value="PROKAR_LIPOPROTEIN"/>
    <property type="match status" value="1"/>
</dbReference>
<dbReference type="InterPro" id="IPR058488">
    <property type="entry name" value="DUF8175"/>
</dbReference>
<keyword evidence="1" id="KW-0732">Signal</keyword>
<evidence type="ECO:0000259" key="2">
    <source>
        <dbReference type="Pfam" id="PF26526"/>
    </source>
</evidence>
<organism evidence="3 4">
    <name type="scientific">Rhodococcus erythropolis</name>
    <name type="common">Arthrobacter picolinophilus</name>
    <dbReference type="NCBI Taxonomy" id="1833"/>
    <lineage>
        <taxon>Bacteria</taxon>
        <taxon>Bacillati</taxon>
        <taxon>Actinomycetota</taxon>
        <taxon>Actinomycetes</taxon>
        <taxon>Mycobacteriales</taxon>
        <taxon>Nocardiaceae</taxon>
        <taxon>Rhodococcus</taxon>
        <taxon>Rhodococcus erythropolis group</taxon>
    </lineage>
</organism>
<gene>
    <name evidence="3" type="ORF">I3517_16630</name>
</gene>
<protein>
    <recommendedName>
        <fullName evidence="2">DUF8175 domain-containing protein</fullName>
    </recommendedName>
</protein>
<feature type="signal peptide" evidence="1">
    <location>
        <begin position="1"/>
        <end position="17"/>
    </location>
</feature>
<dbReference type="RefSeq" id="WP_149357576.1">
    <property type="nucleotide sequence ID" value="NZ_JAECSB010000057.1"/>
</dbReference>
<evidence type="ECO:0000313" key="4">
    <source>
        <dbReference type="Proteomes" id="UP000627573"/>
    </source>
</evidence>
<comment type="caution">
    <text evidence="3">The sequence shown here is derived from an EMBL/GenBank/DDBJ whole genome shotgun (WGS) entry which is preliminary data.</text>
</comment>
<dbReference type="EMBL" id="JAECSB010000057">
    <property type="protein sequence ID" value="MBH5144244.1"/>
    <property type="molecule type" value="Genomic_DNA"/>
</dbReference>
<feature type="chain" id="PRO_5038339017" description="DUF8175 domain-containing protein" evidence="1">
    <location>
        <begin position="18"/>
        <end position="204"/>
    </location>
</feature>
<feature type="domain" description="DUF8175" evidence="2">
    <location>
        <begin position="21"/>
        <end position="189"/>
    </location>
</feature>
<dbReference type="Proteomes" id="UP000627573">
    <property type="component" value="Unassembled WGS sequence"/>
</dbReference>
<name>A0A8I0ZR22_RHOER</name>